<dbReference type="GO" id="GO:0003700">
    <property type="term" value="F:DNA-binding transcription factor activity"/>
    <property type="evidence" value="ECO:0007669"/>
    <property type="project" value="InterPro"/>
</dbReference>
<organism evidence="5 6">
    <name type="scientific">Pseudomonas morbosilactucae</name>
    <dbReference type="NCBI Taxonomy" id="2938197"/>
    <lineage>
        <taxon>Bacteria</taxon>
        <taxon>Pseudomonadati</taxon>
        <taxon>Pseudomonadota</taxon>
        <taxon>Gammaproteobacteria</taxon>
        <taxon>Pseudomonadales</taxon>
        <taxon>Pseudomonadaceae</taxon>
        <taxon>Pseudomonas</taxon>
    </lineage>
</organism>
<dbReference type="Gene3D" id="3.40.50.880">
    <property type="match status" value="1"/>
</dbReference>
<accession>A0A9X1YU72</accession>
<keyword evidence="2" id="KW-0238">DNA-binding</keyword>
<evidence type="ECO:0000256" key="2">
    <source>
        <dbReference type="ARBA" id="ARBA00023125"/>
    </source>
</evidence>
<sequence length="324" mass="35502">MTTVPADSLIRVAVIAFNGISPFHLSVPTLVFDEQHQGADMPRFQLRVCSFESGPLHTSAGFDIQVHHGLEQLQDADVVIMPSWRDTLERPPQPLLDALCAAHRRGARLVGLCLGAFVLAETGLLDGCQATTHWNWAQAFAAKYPKVLLDAEVLYAESGTLLTSAGTAAGLDCCLYLMQQLCGAHSTHNVARRLVIAPHRSGGQAQFIERPIPASGEQDRMGQLLQWLGQHFTQPHSLDALAQRVAMSRRSFTRHFRQLTGTTVGQWLLGQRLSHAQRLLESSRQSIDAIALASGFGSALSLRQHFNAALRLSPSAYRAQFQGR</sequence>
<dbReference type="CDD" id="cd03137">
    <property type="entry name" value="GATase1_AraC_1"/>
    <property type="match status" value="1"/>
</dbReference>
<dbReference type="SMART" id="SM00342">
    <property type="entry name" value="HTH_ARAC"/>
    <property type="match status" value="1"/>
</dbReference>
<keyword evidence="3" id="KW-0804">Transcription</keyword>
<dbReference type="EMBL" id="JALQCW010000013">
    <property type="protein sequence ID" value="MCK9797507.1"/>
    <property type="molecule type" value="Genomic_DNA"/>
</dbReference>
<dbReference type="PROSITE" id="PS00041">
    <property type="entry name" value="HTH_ARAC_FAMILY_1"/>
    <property type="match status" value="1"/>
</dbReference>
<keyword evidence="1" id="KW-0805">Transcription regulation</keyword>
<reference evidence="5 6" key="2">
    <citation type="journal article" date="2023" name="Plant Pathol.">
        <title>Dismantling and reorganizing Pseudomonas marginalis sensu#lato.</title>
        <authorList>
            <person name="Sawada H."/>
            <person name="Fujikawa T."/>
            <person name="Satou M."/>
        </authorList>
    </citation>
    <scope>NUCLEOTIDE SEQUENCE [LARGE SCALE GENOMIC DNA]</scope>
    <source>
        <strain evidence="5 6">MAFF 302030</strain>
    </source>
</reference>
<dbReference type="InterPro" id="IPR052158">
    <property type="entry name" value="INH-QAR"/>
</dbReference>
<feature type="domain" description="HTH araC/xylS-type" evidence="4">
    <location>
        <begin position="222"/>
        <end position="320"/>
    </location>
</feature>
<evidence type="ECO:0000313" key="6">
    <source>
        <dbReference type="Proteomes" id="UP001155059"/>
    </source>
</evidence>
<dbReference type="PANTHER" id="PTHR43130">
    <property type="entry name" value="ARAC-FAMILY TRANSCRIPTIONAL REGULATOR"/>
    <property type="match status" value="1"/>
</dbReference>
<evidence type="ECO:0000256" key="3">
    <source>
        <dbReference type="ARBA" id="ARBA00023163"/>
    </source>
</evidence>
<dbReference type="InterPro" id="IPR018060">
    <property type="entry name" value="HTH_AraC"/>
</dbReference>
<dbReference type="PROSITE" id="PS01124">
    <property type="entry name" value="HTH_ARAC_FAMILY_2"/>
    <property type="match status" value="1"/>
</dbReference>
<dbReference type="Gene3D" id="1.10.10.60">
    <property type="entry name" value="Homeodomain-like"/>
    <property type="match status" value="1"/>
</dbReference>
<dbReference type="InterPro" id="IPR018062">
    <property type="entry name" value="HTH_AraC-typ_CS"/>
</dbReference>
<dbReference type="Proteomes" id="UP001155059">
    <property type="component" value="Unassembled WGS sequence"/>
</dbReference>
<dbReference type="GO" id="GO:0043565">
    <property type="term" value="F:sequence-specific DNA binding"/>
    <property type="evidence" value="ECO:0007669"/>
    <property type="project" value="InterPro"/>
</dbReference>
<evidence type="ECO:0000313" key="5">
    <source>
        <dbReference type="EMBL" id="MCK9797507.1"/>
    </source>
</evidence>
<name>A0A9X1YU72_9PSED</name>
<dbReference type="SUPFAM" id="SSF52317">
    <property type="entry name" value="Class I glutamine amidotransferase-like"/>
    <property type="match status" value="1"/>
</dbReference>
<proteinExistence type="predicted"/>
<evidence type="ECO:0000259" key="4">
    <source>
        <dbReference type="PROSITE" id="PS01124"/>
    </source>
</evidence>
<evidence type="ECO:0000256" key="1">
    <source>
        <dbReference type="ARBA" id="ARBA00023015"/>
    </source>
</evidence>
<dbReference type="RefSeq" id="WP_268264748.1">
    <property type="nucleotide sequence ID" value="NZ_JALQCW010000013.1"/>
</dbReference>
<dbReference type="InterPro" id="IPR009057">
    <property type="entry name" value="Homeodomain-like_sf"/>
</dbReference>
<gene>
    <name evidence="5" type="ORF">M1B34_07095</name>
</gene>
<dbReference type="InterPro" id="IPR029062">
    <property type="entry name" value="Class_I_gatase-like"/>
</dbReference>
<comment type="caution">
    <text evidence="5">The sequence shown here is derived from an EMBL/GenBank/DDBJ whole genome shotgun (WGS) entry which is preliminary data.</text>
</comment>
<dbReference type="AlphaFoldDB" id="A0A9X1YU72"/>
<dbReference type="InterPro" id="IPR002818">
    <property type="entry name" value="DJ-1/PfpI"/>
</dbReference>
<dbReference type="PANTHER" id="PTHR43130:SF3">
    <property type="entry name" value="HTH-TYPE TRANSCRIPTIONAL REGULATOR RV1931C"/>
    <property type="match status" value="1"/>
</dbReference>
<reference evidence="5 6" key="1">
    <citation type="journal article" date="2022" name="Int. J. Syst. Evol. Microbiol.">
        <title>Pseudomonas aegrilactucae sp. nov. and Pseudomonas morbosilactucae sp. nov., pathogens causing bacterial rot of lettuce in Japan.</title>
        <authorList>
            <person name="Sawada H."/>
            <person name="Fujikawa T."/>
            <person name="Satou M."/>
        </authorList>
    </citation>
    <scope>NUCLEOTIDE SEQUENCE [LARGE SCALE GENOMIC DNA]</scope>
    <source>
        <strain evidence="5 6">MAFF 302030</strain>
    </source>
</reference>
<dbReference type="GO" id="GO:0009893">
    <property type="term" value="P:positive regulation of metabolic process"/>
    <property type="evidence" value="ECO:0007669"/>
    <property type="project" value="UniProtKB-ARBA"/>
</dbReference>
<dbReference type="Pfam" id="PF12833">
    <property type="entry name" value="HTH_18"/>
    <property type="match status" value="1"/>
</dbReference>
<dbReference type="Pfam" id="PF01965">
    <property type="entry name" value="DJ-1_PfpI"/>
    <property type="match status" value="1"/>
</dbReference>
<dbReference type="SUPFAM" id="SSF46689">
    <property type="entry name" value="Homeodomain-like"/>
    <property type="match status" value="2"/>
</dbReference>
<protein>
    <submittedName>
        <fullName evidence="5">Helix-turn-helix domain-containing protein</fullName>
    </submittedName>
</protein>